<accession>A0A1S2YTF4</accession>
<organism evidence="1 2">
    <name type="scientific">Cicer arietinum</name>
    <name type="common">Chickpea</name>
    <name type="synonym">Garbanzo</name>
    <dbReference type="NCBI Taxonomy" id="3827"/>
    <lineage>
        <taxon>Eukaryota</taxon>
        <taxon>Viridiplantae</taxon>
        <taxon>Streptophyta</taxon>
        <taxon>Embryophyta</taxon>
        <taxon>Tracheophyta</taxon>
        <taxon>Spermatophyta</taxon>
        <taxon>Magnoliopsida</taxon>
        <taxon>eudicotyledons</taxon>
        <taxon>Gunneridae</taxon>
        <taxon>Pentapetalae</taxon>
        <taxon>rosids</taxon>
        <taxon>fabids</taxon>
        <taxon>Fabales</taxon>
        <taxon>Fabaceae</taxon>
        <taxon>Papilionoideae</taxon>
        <taxon>50 kb inversion clade</taxon>
        <taxon>NPAAA clade</taxon>
        <taxon>Hologalegina</taxon>
        <taxon>IRL clade</taxon>
        <taxon>Cicereae</taxon>
        <taxon>Cicer</taxon>
    </lineage>
</organism>
<proteinExistence type="predicted"/>
<dbReference type="STRING" id="3827.A0A1S2YTF4"/>
<dbReference type="AlphaFoldDB" id="A0A1S2YTF4"/>
<reference evidence="2" key="2">
    <citation type="submission" date="2025-08" db="UniProtKB">
        <authorList>
            <consortium name="RefSeq"/>
        </authorList>
    </citation>
    <scope>IDENTIFICATION</scope>
    <source>
        <tissue evidence="2">Etiolated seedlings</tissue>
    </source>
</reference>
<dbReference type="InterPro" id="IPR040340">
    <property type="entry name" value="CEST/Y3IP1"/>
</dbReference>
<sequence length="315" mass="35046">MESLQKEKQIMVDESFMNHGFYNTSNTTIASTPSLLPLSMPKFMSLSLPNSANSSPLLTSKRKSKGVVVESQSLNQASNMTLNNQFLLLQEIQLRKSKSCGEGRASTSPFDEFDIFLAKPSFMEHDYSTNRKRESFSKTEVIEECNVSDKEMETNADEEGFKCSALCMYLPGFGKAKSVKTKKEGIEIESTTISRRVSLEKFECGSWSSSKLFNDIERDTTSSYFDLPMELIKESSGISDVHAPITSAFVFEKDIKGVLKNGSSRTNARKSDTSSPNHVRFSISSSTFHHPPSPASCNTPCLKEDFNAFLEAQST</sequence>
<dbReference type="eggNOG" id="ENOG502QWKR">
    <property type="taxonomic scope" value="Eukaryota"/>
</dbReference>
<keyword evidence="1" id="KW-1185">Reference proteome</keyword>
<dbReference type="KEGG" id="cam:101503125"/>
<gene>
    <name evidence="2" type="primary">LOC101503125</name>
</gene>
<evidence type="ECO:0000313" key="1">
    <source>
        <dbReference type="Proteomes" id="UP000087171"/>
    </source>
</evidence>
<reference evidence="1" key="1">
    <citation type="journal article" date="2013" name="Nat. Biotechnol.">
        <title>Draft genome sequence of chickpea (Cicer arietinum) provides a resource for trait improvement.</title>
        <authorList>
            <person name="Varshney R.K."/>
            <person name="Song C."/>
            <person name="Saxena R.K."/>
            <person name="Azam S."/>
            <person name="Yu S."/>
            <person name="Sharpe A.G."/>
            <person name="Cannon S."/>
            <person name="Baek J."/>
            <person name="Rosen B.D."/>
            <person name="Tar'an B."/>
            <person name="Millan T."/>
            <person name="Zhang X."/>
            <person name="Ramsay L.D."/>
            <person name="Iwata A."/>
            <person name="Wang Y."/>
            <person name="Nelson W."/>
            <person name="Farmer A.D."/>
            <person name="Gaur P.M."/>
            <person name="Soderlund C."/>
            <person name="Penmetsa R.V."/>
            <person name="Xu C."/>
            <person name="Bharti A.K."/>
            <person name="He W."/>
            <person name="Winter P."/>
            <person name="Zhao S."/>
            <person name="Hane J.K."/>
            <person name="Carrasquilla-Garcia N."/>
            <person name="Condie J.A."/>
            <person name="Upadhyaya H.D."/>
            <person name="Luo M.C."/>
            <person name="Thudi M."/>
            <person name="Gowda C.L."/>
            <person name="Singh N.P."/>
            <person name="Lichtenzveig J."/>
            <person name="Gali K.K."/>
            <person name="Rubio J."/>
            <person name="Nadarajan N."/>
            <person name="Dolezel J."/>
            <person name="Bansal K.C."/>
            <person name="Xu X."/>
            <person name="Edwards D."/>
            <person name="Zhang G."/>
            <person name="Kahl G."/>
            <person name="Gil J."/>
            <person name="Singh K.B."/>
            <person name="Datta S.K."/>
            <person name="Jackson S.A."/>
            <person name="Wang J."/>
            <person name="Cook D.R."/>
        </authorList>
    </citation>
    <scope>NUCLEOTIDE SEQUENCE [LARGE SCALE GENOMIC DNA]</scope>
    <source>
        <strain evidence="1">cv. CDC Frontier</strain>
    </source>
</reference>
<name>A0A1S2YTF4_CICAR</name>
<dbReference type="GO" id="GO:0048564">
    <property type="term" value="P:photosystem I assembly"/>
    <property type="evidence" value="ECO:0007669"/>
    <property type="project" value="InterPro"/>
</dbReference>
<dbReference type="GO" id="GO:0080183">
    <property type="term" value="P:response to photooxidative stress"/>
    <property type="evidence" value="ECO:0007669"/>
    <property type="project" value="InterPro"/>
</dbReference>
<dbReference type="GO" id="GO:0009535">
    <property type="term" value="C:chloroplast thylakoid membrane"/>
    <property type="evidence" value="ECO:0007669"/>
    <property type="project" value="InterPro"/>
</dbReference>
<dbReference type="PaxDb" id="3827-XP_004509638.1"/>
<protein>
    <submittedName>
        <fullName evidence="2">Uncharacterized protein LOC101503125</fullName>
    </submittedName>
</protein>
<dbReference type="Proteomes" id="UP000087171">
    <property type="component" value="Chromosome Ca7"/>
</dbReference>
<dbReference type="RefSeq" id="XP_004509638.1">
    <property type="nucleotide sequence ID" value="XM_004509581.3"/>
</dbReference>
<dbReference type="PANTHER" id="PTHR33672:SF24">
    <property type="entry name" value="OS01G0798600 PROTEIN"/>
    <property type="match status" value="1"/>
</dbReference>
<dbReference type="OrthoDB" id="1880037at2759"/>
<dbReference type="PANTHER" id="PTHR33672">
    <property type="entry name" value="YCF3-INTERACTING PROTEIN 1, CHLOROPLASTIC"/>
    <property type="match status" value="1"/>
</dbReference>
<evidence type="ECO:0000313" key="2">
    <source>
        <dbReference type="RefSeq" id="XP_004509638.1"/>
    </source>
</evidence>
<dbReference type="GeneID" id="101503125"/>